<evidence type="ECO:0000313" key="6">
    <source>
        <dbReference type="Proteomes" id="UP001597264"/>
    </source>
</evidence>
<comment type="caution">
    <text evidence="5">The sequence shown here is derived from an EMBL/GenBank/DDBJ whole genome shotgun (WGS) entry which is preliminary data.</text>
</comment>
<dbReference type="InterPro" id="IPR011043">
    <property type="entry name" value="Gal_Oxase/kelch_b-propeller"/>
</dbReference>
<evidence type="ECO:0000313" key="5">
    <source>
        <dbReference type="EMBL" id="MFD1215817.1"/>
    </source>
</evidence>
<reference evidence="6" key="1">
    <citation type="journal article" date="2019" name="Int. J. Syst. Evol. Microbiol.">
        <title>The Global Catalogue of Microorganisms (GCM) 10K type strain sequencing project: providing services to taxonomists for standard genome sequencing and annotation.</title>
        <authorList>
            <consortium name="The Broad Institute Genomics Platform"/>
            <consortium name="The Broad Institute Genome Sequencing Center for Infectious Disease"/>
            <person name="Wu L."/>
            <person name="Ma J."/>
        </authorList>
    </citation>
    <scope>NUCLEOTIDE SEQUENCE [LARGE SCALE GENOMIC DNA]</scope>
    <source>
        <strain evidence="6">CCUG 54356</strain>
    </source>
</reference>
<feature type="region of interest" description="Disordered" evidence="4">
    <location>
        <begin position="178"/>
        <end position="206"/>
    </location>
</feature>
<dbReference type="EMBL" id="JBHTLR010000005">
    <property type="protein sequence ID" value="MFD1215817.1"/>
    <property type="molecule type" value="Genomic_DNA"/>
</dbReference>
<dbReference type="PANTHER" id="PTHR36220">
    <property type="entry name" value="UNNAMED PRODUCT"/>
    <property type="match status" value="1"/>
</dbReference>
<evidence type="ECO:0000256" key="1">
    <source>
        <dbReference type="ARBA" id="ARBA00022729"/>
    </source>
</evidence>
<keyword evidence="3" id="KW-0325">Glycoprotein</keyword>
<protein>
    <submittedName>
        <fullName evidence="5">FG-GAP repeat protein</fullName>
    </submittedName>
</protein>
<keyword evidence="1" id="KW-0732">Signal</keyword>
<dbReference type="RefSeq" id="WP_230436431.1">
    <property type="nucleotide sequence ID" value="NZ_CP087715.1"/>
</dbReference>
<evidence type="ECO:0000256" key="3">
    <source>
        <dbReference type="ARBA" id="ARBA00023180"/>
    </source>
</evidence>
<gene>
    <name evidence="5" type="ORF">ACFQ2X_04335</name>
</gene>
<dbReference type="SMART" id="SM00191">
    <property type="entry name" value="Int_alpha"/>
    <property type="match status" value="6"/>
</dbReference>
<evidence type="ECO:0000256" key="4">
    <source>
        <dbReference type="SAM" id="MobiDB-lite"/>
    </source>
</evidence>
<dbReference type="Gene3D" id="2.130.10.130">
    <property type="entry name" value="Integrin alpha, N-terminal"/>
    <property type="match status" value="3"/>
</dbReference>
<sequence>MDEYTLLENVDGKSGYESVAIIEGDASEHDMSVFLPEKINASYMLEACNEYGCVESESIAVSGSLAEAVGYFKASNAEGGVQGDNSQPGDQFGYAVALSADGATMAVGARYEFGSSTGVNGDESDNGANFAGAVYVFRKSERHWAQEAYLKASNTDLGDRFGYSVALSTDGSVLAVSAPWEDSDAQDVDGDQYADGESSSDPGYDSGAVYVYTRESESWSQQAYIKSSNSGKSDNFGVSVSLSGEGTILAVGASGEASSATGIDADQSNDDQYGSGAVYIFENIVGNWDQRSYIKASNTMRGSRFGEFLALSHDGKTLAVGAPHERNLSGGGINGDQYGDLDAVVFGGWGVGAVYVFAHNDAAWKQEAYIKAPYPDSNDGFGASLDLAADGDTLVVGFPGDDSGFYGEEDSEDNSLENSGSVYVYGRLDGAWRQSAYLAASNPDEFDFFGGAVSISNDGTLLAVSAFGESSSATGIGGDQHEDDIHNAGAAYLFKKRQEAWFQASYIKSSNPSEGQRFGARGAVLAADGKTVAISTIEETSTSTGINGNQHASPAKNVGAVYLY</sequence>
<name>A0ABW3U4R0_9GAMM</name>
<dbReference type="Pfam" id="PF14312">
    <property type="entry name" value="FG-GAP_2"/>
    <property type="match status" value="4"/>
</dbReference>
<evidence type="ECO:0000256" key="2">
    <source>
        <dbReference type="ARBA" id="ARBA00022737"/>
    </source>
</evidence>
<dbReference type="InterPro" id="IPR013517">
    <property type="entry name" value="FG-GAP"/>
</dbReference>
<proteinExistence type="predicted"/>
<organism evidence="5 6">
    <name type="scientific">Microbulbifer celer</name>
    <dbReference type="NCBI Taxonomy" id="435905"/>
    <lineage>
        <taxon>Bacteria</taxon>
        <taxon>Pseudomonadati</taxon>
        <taxon>Pseudomonadota</taxon>
        <taxon>Gammaproteobacteria</taxon>
        <taxon>Cellvibrionales</taxon>
        <taxon>Microbulbiferaceae</taxon>
        <taxon>Microbulbifer</taxon>
    </lineage>
</organism>
<keyword evidence="6" id="KW-1185">Reference proteome</keyword>
<dbReference type="Proteomes" id="UP001597264">
    <property type="component" value="Unassembled WGS sequence"/>
</dbReference>
<keyword evidence="2" id="KW-0677">Repeat</keyword>
<dbReference type="InterPro" id="IPR028994">
    <property type="entry name" value="Integrin_alpha_N"/>
</dbReference>
<dbReference type="InterPro" id="IPR013519">
    <property type="entry name" value="Int_alpha_beta-p"/>
</dbReference>
<dbReference type="SUPFAM" id="SSF50965">
    <property type="entry name" value="Galactose oxidase, central domain"/>
    <property type="match status" value="1"/>
</dbReference>
<feature type="compositionally biased region" description="Acidic residues" evidence="4">
    <location>
        <begin position="181"/>
        <end position="194"/>
    </location>
</feature>
<dbReference type="PANTHER" id="PTHR36220:SF1">
    <property type="entry name" value="GAMMA TUBULIN COMPLEX COMPONENT C-TERMINAL DOMAIN-CONTAINING PROTEIN"/>
    <property type="match status" value="1"/>
</dbReference>
<accession>A0ABW3U4R0</accession>